<dbReference type="GO" id="GO:0008270">
    <property type="term" value="F:zinc ion binding"/>
    <property type="evidence" value="ECO:0007669"/>
    <property type="project" value="InterPro"/>
</dbReference>
<dbReference type="Gene3D" id="1.10.30.50">
    <property type="match status" value="1"/>
</dbReference>
<dbReference type="EMBL" id="RQYC01000001">
    <property type="protein sequence ID" value="RRD91746.1"/>
    <property type="molecule type" value="Genomic_DNA"/>
</dbReference>
<dbReference type="Pfam" id="PF01844">
    <property type="entry name" value="HNH"/>
    <property type="match status" value="1"/>
</dbReference>
<keyword evidence="3" id="KW-1185">Reference proteome</keyword>
<evidence type="ECO:0000313" key="2">
    <source>
        <dbReference type="EMBL" id="RRD91746.1"/>
    </source>
</evidence>
<dbReference type="InterPro" id="IPR002711">
    <property type="entry name" value="HNH"/>
</dbReference>
<sequence length="203" mass="23010">MRVGEYVKRIAAARAEPLRFEFRSNGKPYWWTLLFNGWEQAGTSYFIWQLKPELCQALEQSALLDVPETDTLPEAIPAAEERQLYEGAKKSITVNAYERNAKARQQCLAHYQSYDCQICGFNFERAYGELGRGRIDVHHIVPLANIAQSYRVNPATDLLPVCPNCHAMLHRRNPPLSVDELKALLAEQGRLSQEANHAPQADG</sequence>
<feature type="domain" description="HNH" evidence="1">
    <location>
        <begin position="116"/>
        <end position="172"/>
    </location>
</feature>
<name>A0A3P2AAG6_9NEIS</name>
<evidence type="ECO:0000313" key="3">
    <source>
        <dbReference type="Proteomes" id="UP000269923"/>
    </source>
</evidence>
<evidence type="ECO:0000259" key="1">
    <source>
        <dbReference type="Pfam" id="PF01844"/>
    </source>
</evidence>
<proteinExistence type="predicted"/>
<dbReference type="InterPro" id="IPR003615">
    <property type="entry name" value="HNH_nuc"/>
</dbReference>
<dbReference type="CDD" id="cd00085">
    <property type="entry name" value="HNHc"/>
    <property type="match status" value="1"/>
</dbReference>
<reference evidence="2 3" key="1">
    <citation type="submission" date="2018-11" db="EMBL/GenBank/DDBJ databases">
        <title>Genomes From Bacteria Associated with the Canine Oral Cavity: a Test Case for Automated Genome-Based Taxonomic Assignment.</title>
        <authorList>
            <person name="Coil D.A."/>
            <person name="Jospin G."/>
            <person name="Darling A.E."/>
            <person name="Wallis C."/>
            <person name="Davis I.J."/>
            <person name="Harris S."/>
            <person name="Eisen J.A."/>
            <person name="Holcombe L.J."/>
            <person name="O'Flynn C."/>
        </authorList>
    </citation>
    <scope>NUCLEOTIDE SEQUENCE [LARGE SCALE GENOMIC DNA]</scope>
    <source>
        <strain evidence="2 3">COT-280</strain>
    </source>
</reference>
<dbReference type="Proteomes" id="UP000269923">
    <property type="component" value="Unassembled WGS sequence"/>
</dbReference>
<dbReference type="OrthoDB" id="9802640at2"/>
<accession>A0A3P2AAG6</accession>
<comment type="caution">
    <text evidence="2">The sequence shown here is derived from an EMBL/GenBank/DDBJ whole genome shotgun (WGS) entry which is preliminary data.</text>
</comment>
<protein>
    <recommendedName>
        <fullName evidence="1">HNH domain-containing protein</fullName>
    </recommendedName>
</protein>
<dbReference type="GO" id="GO:0003676">
    <property type="term" value="F:nucleic acid binding"/>
    <property type="evidence" value="ECO:0007669"/>
    <property type="project" value="InterPro"/>
</dbReference>
<organism evidence="2 3">
    <name type="scientific">Conchiformibius steedae</name>
    <dbReference type="NCBI Taxonomy" id="153493"/>
    <lineage>
        <taxon>Bacteria</taxon>
        <taxon>Pseudomonadati</taxon>
        <taxon>Pseudomonadota</taxon>
        <taxon>Betaproteobacteria</taxon>
        <taxon>Neisseriales</taxon>
        <taxon>Neisseriaceae</taxon>
        <taxon>Conchiformibius</taxon>
    </lineage>
</organism>
<dbReference type="AlphaFoldDB" id="A0A3P2AAG6"/>
<dbReference type="GO" id="GO:0004519">
    <property type="term" value="F:endonuclease activity"/>
    <property type="evidence" value="ECO:0007669"/>
    <property type="project" value="InterPro"/>
</dbReference>
<gene>
    <name evidence="2" type="ORF">EII21_00065</name>
</gene>